<keyword evidence="8 13" id="KW-0175">Coiled coil</keyword>
<feature type="transmembrane region" description="Helical" evidence="15">
    <location>
        <begin position="902"/>
        <end position="927"/>
    </location>
</feature>
<feature type="coiled-coil region" evidence="13">
    <location>
        <begin position="1049"/>
        <end position="1081"/>
    </location>
</feature>
<dbReference type="PANTHER" id="PTHR22914">
    <property type="entry name" value="CHITIN SYNTHASE"/>
    <property type="match status" value="1"/>
</dbReference>
<evidence type="ECO:0000256" key="11">
    <source>
        <dbReference type="ARBA" id="ARBA00046329"/>
    </source>
</evidence>
<dbReference type="CDD" id="cd04190">
    <property type="entry name" value="Chitin_synth_C"/>
    <property type="match status" value="1"/>
</dbReference>
<dbReference type="EMBL" id="JACSEA010000001">
    <property type="protein sequence ID" value="KAF7412695.1"/>
    <property type="molecule type" value="Genomic_DNA"/>
</dbReference>
<keyword evidence="10" id="KW-0325">Glycoprotein</keyword>
<keyword evidence="7 15" id="KW-1133">Transmembrane helix</keyword>
<accession>A0A834NJQ4</accession>
<keyword evidence="4" id="KW-0328">Glycosyltransferase</keyword>
<evidence type="ECO:0000256" key="6">
    <source>
        <dbReference type="ARBA" id="ARBA00022692"/>
    </source>
</evidence>
<dbReference type="EC" id="2.4.1.16" evidence="2"/>
<comment type="subcellular location">
    <subcellularLocation>
        <location evidence="1">Cell membrane</location>
        <topology evidence="1">Multi-pass membrane protein</topology>
    </subcellularLocation>
</comment>
<dbReference type="InterPro" id="IPR055120">
    <property type="entry name" value="Chs-1/2_IV_N"/>
</dbReference>
<name>A0A834NJQ4_VESVU</name>
<feature type="transmembrane region" description="Helical" evidence="15">
    <location>
        <begin position="392"/>
        <end position="412"/>
    </location>
</feature>
<feature type="transmembrane region" description="Helical" evidence="15">
    <location>
        <begin position="241"/>
        <end position="261"/>
    </location>
</feature>
<comment type="caution">
    <text evidence="17">The sequence shown here is derived from an EMBL/GenBank/DDBJ whole genome shotgun (WGS) entry which is preliminary data.</text>
</comment>
<feature type="transmembrane region" description="Helical" evidence="15">
    <location>
        <begin position="1319"/>
        <end position="1340"/>
    </location>
</feature>
<evidence type="ECO:0000256" key="3">
    <source>
        <dbReference type="ARBA" id="ARBA00022475"/>
    </source>
</evidence>
<dbReference type="Gene3D" id="3.90.550.10">
    <property type="entry name" value="Spore Coat Polysaccharide Biosynthesis Protein SpsA, Chain A"/>
    <property type="match status" value="1"/>
</dbReference>
<evidence type="ECO:0000256" key="15">
    <source>
        <dbReference type="SAM" id="Phobius"/>
    </source>
</evidence>
<dbReference type="Proteomes" id="UP000614350">
    <property type="component" value="Unassembled WGS sequence"/>
</dbReference>
<feature type="transmembrane region" description="Helical" evidence="15">
    <location>
        <begin position="282"/>
        <end position="309"/>
    </location>
</feature>
<keyword evidence="18" id="KW-1185">Reference proteome</keyword>
<dbReference type="FunFam" id="3.90.550.10:FF:000139">
    <property type="entry name" value="Chitin synthase 8"/>
    <property type="match status" value="1"/>
</dbReference>
<keyword evidence="3" id="KW-1003">Cell membrane</keyword>
<evidence type="ECO:0000256" key="2">
    <source>
        <dbReference type="ARBA" id="ARBA00012543"/>
    </source>
</evidence>
<evidence type="ECO:0000256" key="7">
    <source>
        <dbReference type="ARBA" id="ARBA00022989"/>
    </source>
</evidence>
<evidence type="ECO:0000256" key="5">
    <source>
        <dbReference type="ARBA" id="ARBA00022679"/>
    </source>
</evidence>
<proteinExistence type="inferred from homology"/>
<dbReference type="Pfam" id="PF03142">
    <property type="entry name" value="Chitin_synth_2"/>
    <property type="match status" value="1"/>
</dbReference>
<dbReference type="PANTHER" id="PTHR22914:SF42">
    <property type="entry name" value="CHITIN SYNTHASE"/>
    <property type="match status" value="1"/>
</dbReference>
<feature type="transmembrane region" description="Helical" evidence="15">
    <location>
        <begin position="1262"/>
        <end position="1281"/>
    </location>
</feature>
<evidence type="ECO:0000256" key="8">
    <source>
        <dbReference type="ARBA" id="ARBA00023054"/>
    </source>
</evidence>
<evidence type="ECO:0000256" key="10">
    <source>
        <dbReference type="ARBA" id="ARBA00023180"/>
    </source>
</evidence>
<gene>
    <name evidence="17" type="ORF">HZH66_001591</name>
</gene>
<keyword evidence="9 15" id="KW-0472">Membrane</keyword>
<evidence type="ECO:0000256" key="9">
    <source>
        <dbReference type="ARBA" id="ARBA00023136"/>
    </source>
</evidence>
<dbReference type="GO" id="GO:0004100">
    <property type="term" value="F:chitin synthase activity"/>
    <property type="evidence" value="ECO:0007669"/>
    <property type="project" value="UniProtKB-EC"/>
</dbReference>
<sequence>MRFVSGYQTMSKVPKHNGSIHGGGITGPDDFSDGESTPVIQDYIDRRPVEETKEWDVFRDPPPKIDSVLVSGVVSKGTIFFMTSQLRSDHRVPYCNKDLGRDKHYVATLPEEERIAWIWCIIIAFAVPEFGALIRSIRICIFKSWKKPPYSHFLLVFLMETFHVVGLALMFFLVLPDIDVVKGVMLTNCVCFVPGLLGLLSRNKNKDESKRFILVLVDLAALTAQATSFVLWPLLDTSRPSLWIIPPSLILVSCGWWENYVSMQSSIGFVSMLARVKRELRLTRYFTYMFVSFWKIIAFFISVLTILYMRGENIGHLFTMFPTAFGQHKIIVHTVVQSNGTFSDLKDVLLNSDTDIDADFNTPIYVLLLQIFSAYFAYIFGKFACKILIQGFSYAFPVNLTIPVTISLLIAACGLRNSNPCFFHGIIPDYLFYESPPLYFLNDYITQQYGWVWLLWLLSQTWITLHIWTPKCERLAATEKLFVVPMYDSLLIDQSMGLNRKRDDQPEVKVEDLAEIEKEKGDGDYETIYEQTDGSTTPASMVKSSDHVTRIYACATMWHENKEEMMEFLKSILRLDEDQSARRVAQKYLKVVDPDYYEFETHIFFDDAFELSDHDENESQVNRFVKLLVSTLDEAATDVHRTRTHVKDPKKYPTPYGGRLVWTLPGKTKMIAHLKDKSKIRHRKRWSQVMYMYYLLGHRLMELPISVDRKEVIAENTYLLTLDGDIDFQPAAVKLLVDLMKKNKNLGAACGRIHPVGSGPMVWYQMFEYAIGHWLQKATEHMIGCVLCSPGCFSLFRGKALMDDNVMKKYTTRSDEARHYVQYDQGEDRWLCTLLLQRGYRVEYSAASDAYTHAPEGFNEFYNQRRRWVPSTIANIMDLLMDAKRTIKINDNISLPYISYQILLMGGTILGPGTIFLMLVGAFVAAFKIDNWTSFYYNIIPILLFMIICFTCKANIQVIMAGILSTFYGLVMVAVVIGIAISIVEDSLFSPSAMFLLLVVTQMLIAAILHPREINCLLYGIIYYISVPSMYVLLIMYSLFNLNDITWGTREVKAKKTRAELEQEKKEAEEAKRKAKQKSLLGFLQNGAGTNGDDQGSIEISLASLFRCMFCTHGKPSDEKQQLVAIAESLEQLGKRLETIERAVDPHAHVSGKRRAYSTGARTNDALGAIGEDPAEDEECRSETETVTSQNSGENRDGSNFLTRPYWLSDEGLKKGEVEILSLQEEQFWKDLLEKYLYPIDEDKAEKARIAKDLKDLRDQSVFAFFMMNALFVLIVFLLQLNKDLLHVKWPFGIKMNITYDEYLQEVHITKEYLQLEPIGLVFVFFFALILVIQFTAMLFHRFGTFAHILASTTLDWFCCKKDVTEETLSSQQAVDMVRDLQKLNGMEGDYDEGSGNGPGRRKTIRNLEKSKRKAQSINTLDVAFKHRFFSMSEGAGLPGNMSTRHSVKALKALEGRRNIEMAMRKKSQMQTLGAINKYGVAGNPLGIQGRPSRSSQISIKDVFEDHGHTNPTYEPDESPRNSLRLQNLNQHSWREANTNV</sequence>
<feature type="transmembrane region" description="Helical" evidence="15">
    <location>
        <begin position="212"/>
        <end position="235"/>
    </location>
</feature>
<evidence type="ECO:0000256" key="13">
    <source>
        <dbReference type="SAM" id="Coils"/>
    </source>
</evidence>
<dbReference type="InterPro" id="IPR029044">
    <property type="entry name" value="Nucleotide-diphossugar_trans"/>
</dbReference>
<reference evidence="17" key="1">
    <citation type="journal article" date="2020" name="G3 (Bethesda)">
        <title>High-Quality Assemblies for Three Invasive Social Wasps from the &lt;i&gt;Vespula&lt;/i&gt; Genus.</title>
        <authorList>
            <person name="Harrop T.W.R."/>
            <person name="Guhlin J."/>
            <person name="McLaughlin G.M."/>
            <person name="Permina E."/>
            <person name="Stockwell P."/>
            <person name="Gilligan J."/>
            <person name="Le Lec M.F."/>
            <person name="Gruber M.A.M."/>
            <person name="Quinn O."/>
            <person name="Lovegrove M."/>
            <person name="Duncan E.J."/>
            <person name="Remnant E.J."/>
            <person name="Van Eeckhoven J."/>
            <person name="Graham B."/>
            <person name="Knapp R.A."/>
            <person name="Langford K.W."/>
            <person name="Kronenberg Z."/>
            <person name="Press M.O."/>
            <person name="Eacker S.M."/>
            <person name="Wilson-Rankin E.E."/>
            <person name="Purcell J."/>
            <person name="Lester P.J."/>
            <person name="Dearden P.K."/>
        </authorList>
    </citation>
    <scope>NUCLEOTIDE SEQUENCE</scope>
    <source>
        <strain evidence="17">Marl-1</strain>
    </source>
</reference>
<evidence type="ECO:0000256" key="4">
    <source>
        <dbReference type="ARBA" id="ARBA00022676"/>
    </source>
</evidence>
<evidence type="ECO:0000256" key="1">
    <source>
        <dbReference type="ARBA" id="ARBA00004651"/>
    </source>
</evidence>
<organism evidence="17 18">
    <name type="scientific">Vespula vulgaris</name>
    <name type="common">Yellow jacket</name>
    <name type="synonym">Wasp</name>
    <dbReference type="NCBI Taxonomy" id="7454"/>
    <lineage>
        <taxon>Eukaryota</taxon>
        <taxon>Metazoa</taxon>
        <taxon>Ecdysozoa</taxon>
        <taxon>Arthropoda</taxon>
        <taxon>Hexapoda</taxon>
        <taxon>Insecta</taxon>
        <taxon>Pterygota</taxon>
        <taxon>Neoptera</taxon>
        <taxon>Endopterygota</taxon>
        <taxon>Hymenoptera</taxon>
        <taxon>Apocrita</taxon>
        <taxon>Aculeata</taxon>
        <taxon>Vespoidea</taxon>
        <taxon>Vespidae</taxon>
        <taxon>Vespinae</taxon>
        <taxon>Vespula</taxon>
    </lineage>
</organism>
<protein>
    <recommendedName>
        <fullName evidence="2">chitin synthase</fullName>
        <ecNumber evidence="2">2.4.1.16</ecNumber>
    </recommendedName>
</protein>
<keyword evidence="5" id="KW-0808">Transferase</keyword>
<feature type="domain" description="Chitin synthase chs-1/2 N-terminal putative transporter" evidence="16">
    <location>
        <begin position="68"/>
        <end position="321"/>
    </location>
</feature>
<feature type="transmembrane region" description="Helical" evidence="15">
    <location>
        <begin position="115"/>
        <end position="134"/>
    </location>
</feature>
<feature type="transmembrane region" description="Helical" evidence="15">
    <location>
        <begin position="362"/>
        <end position="380"/>
    </location>
</feature>
<keyword evidence="6 15" id="KW-0812">Transmembrane</keyword>
<feature type="transmembrane region" description="Helical" evidence="15">
    <location>
        <begin position="154"/>
        <end position="174"/>
    </location>
</feature>
<evidence type="ECO:0000256" key="14">
    <source>
        <dbReference type="SAM" id="MobiDB-lite"/>
    </source>
</evidence>
<feature type="transmembrane region" description="Helical" evidence="15">
    <location>
        <begin position="1021"/>
        <end position="1040"/>
    </location>
</feature>
<dbReference type="InterPro" id="IPR004835">
    <property type="entry name" value="Chitin_synth"/>
</dbReference>
<evidence type="ECO:0000256" key="12">
    <source>
        <dbReference type="ARBA" id="ARBA00048014"/>
    </source>
</evidence>
<feature type="transmembrane region" description="Helical" evidence="15">
    <location>
        <begin position="962"/>
        <end position="981"/>
    </location>
</feature>
<dbReference type="SUPFAM" id="SSF53448">
    <property type="entry name" value="Nucleotide-diphospho-sugar transferases"/>
    <property type="match status" value="1"/>
</dbReference>
<feature type="transmembrane region" description="Helical" evidence="15">
    <location>
        <begin position="988"/>
        <end position="1009"/>
    </location>
</feature>
<feature type="transmembrane region" description="Helical" evidence="15">
    <location>
        <begin position="934"/>
        <end position="956"/>
    </location>
</feature>
<feature type="compositionally biased region" description="Polar residues" evidence="14">
    <location>
        <begin position="1185"/>
        <end position="1198"/>
    </location>
</feature>
<dbReference type="Pfam" id="PF23000">
    <property type="entry name" value="ChitinSynthase_IV_N"/>
    <property type="match status" value="1"/>
</dbReference>
<feature type="transmembrane region" description="Helical" evidence="15">
    <location>
        <begin position="180"/>
        <end position="200"/>
    </location>
</feature>
<dbReference type="GO" id="GO:0006031">
    <property type="term" value="P:chitin biosynthetic process"/>
    <property type="evidence" value="ECO:0007669"/>
    <property type="project" value="TreeGrafter"/>
</dbReference>
<evidence type="ECO:0000313" key="17">
    <source>
        <dbReference type="EMBL" id="KAF7412695.1"/>
    </source>
</evidence>
<evidence type="ECO:0000259" key="16">
    <source>
        <dbReference type="Pfam" id="PF23000"/>
    </source>
</evidence>
<feature type="region of interest" description="Disordered" evidence="14">
    <location>
        <begin position="1165"/>
        <end position="1198"/>
    </location>
</feature>
<comment type="similarity">
    <text evidence="11">Belongs to the chitin synthase family. Class IV subfamily.</text>
</comment>
<evidence type="ECO:0000313" key="18">
    <source>
        <dbReference type="Proteomes" id="UP000614350"/>
    </source>
</evidence>
<comment type="catalytic activity">
    <reaction evidence="12">
        <text>[(1-&gt;4)-N-acetyl-beta-D-glucosaminyl](n) + UDP-N-acetyl-alpha-D-glucosamine = [(1-&gt;4)-N-acetyl-beta-D-glucosaminyl](n+1) + UDP + H(+)</text>
        <dbReference type="Rhea" id="RHEA:16637"/>
        <dbReference type="Rhea" id="RHEA-COMP:9593"/>
        <dbReference type="Rhea" id="RHEA-COMP:9595"/>
        <dbReference type="ChEBI" id="CHEBI:15378"/>
        <dbReference type="ChEBI" id="CHEBI:17029"/>
        <dbReference type="ChEBI" id="CHEBI:57705"/>
        <dbReference type="ChEBI" id="CHEBI:58223"/>
        <dbReference type="EC" id="2.4.1.16"/>
    </reaction>
</comment>
<dbReference type="GO" id="GO:0005886">
    <property type="term" value="C:plasma membrane"/>
    <property type="evidence" value="ECO:0007669"/>
    <property type="project" value="UniProtKB-SubCell"/>
</dbReference>